<reference evidence="2" key="1">
    <citation type="submission" date="2022-11" db="UniProtKB">
        <authorList>
            <consortium name="WormBaseParasite"/>
        </authorList>
    </citation>
    <scope>IDENTIFICATION</scope>
</reference>
<dbReference type="WBParaSite" id="jg11538">
    <property type="protein sequence ID" value="jg11538"/>
    <property type="gene ID" value="jg11538"/>
</dbReference>
<accession>A0A915CQK4</accession>
<sequence length="178" mass="20278">MWWQRKFGMDIFMIYGVKGHTDHGSEVQVNLDGGYAKYASGENPNSVPCKLNLDKNSDGDGYLANVSLAGLPTVNSRLSSNTSNWMEANDRRPLMFTALLQIFSNRVAALLLFVEEETQRRGRRSLSLNSSETEEACWEDLPAWTKKADKKTQPVRRNTLRKGICERFSKLRNSEENR</sequence>
<dbReference type="Proteomes" id="UP000887574">
    <property type="component" value="Unplaced"/>
</dbReference>
<evidence type="ECO:0000313" key="1">
    <source>
        <dbReference type="Proteomes" id="UP000887574"/>
    </source>
</evidence>
<evidence type="ECO:0000313" key="2">
    <source>
        <dbReference type="WBParaSite" id="jg11538"/>
    </source>
</evidence>
<keyword evidence="1" id="KW-1185">Reference proteome</keyword>
<proteinExistence type="predicted"/>
<name>A0A915CQK4_9BILA</name>
<organism evidence="1 2">
    <name type="scientific">Ditylenchus dipsaci</name>
    <dbReference type="NCBI Taxonomy" id="166011"/>
    <lineage>
        <taxon>Eukaryota</taxon>
        <taxon>Metazoa</taxon>
        <taxon>Ecdysozoa</taxon>
        <taxon>Nematoda</taxon>
        <taxon>Chromadorea</taxon>
        <taxon>Rhabditida</taxon>
        <taxon>Tylenchina</taxon>
        <taxon>Tylenchomorpha</taxon>
        <taxon>Sphaerularioidea</taxon>
        <taxon>Anguinidae</taxon>
        <taxon>Anguininae</taxon>
        <taxon>Ditylenchus</taxon>
    </lineage>
</organism>
<dbReference type="AlphaFoldDB" id="A0A915CQK4"/>
<protein>
    <submittedName>
        <fullName evidence="2">Uncharacterized protein</fullName>
    </submittedName>
</protein>